<proteinExistence type="predicted"/>
<keyword evidence="3" id="KW-1185">Reference proteome</keyword>
<evidence type="ECO:0000259" key="1">
    <source>
        <dbReference type="Pfam" id="PF18735"/>
    </source>
</evidence>
<accession>A0A518J108</accession>
<dbReference type="RefSeq" id="WP_145290006.1">
    <property type="nucleotide sequence ID" value="NZ_CP036318.1"/>
</dbReference>
<feature type="domain" description="RiboL-PSP-HEPN" evidence="1">
    <location>
        <begin position="14"/>
        <end position="202"/>
    </location>
</feature>
<dbReference type="Proteomes" id="UP000316770">
    <property type="component" value="Chromosome"/>
</dbReference>
<reference evidence="2 3" key="1">
    <citation type="submission" date="2019-02" db="EMBL/GenBank/DDBJ databases">
        <title>Deep-cultivation of Planctomycetes and their phenomic and genomic characterization uncovers novel biology.</title>
        <authorList>
            <person name="Wiegand S."/>
            <person name="Jogler M."/>
            <person name="Boedeker C."/>
            <person name="Pinto D."/>
            <person name="Vollmers J."/>
            <person name="Rivas-Marin E."/>
            <person name="Kohn T."/>
            <person name="Peeters S.H."/>
            <person name="Heuer A."/>
            <person name="Rast P."/>
            <person name="Oberbeckmann S."/>
            <person name="Bunk B."/>
            <person name="Jeske O."/>
            <person name="Meyerdierks A."/>
            <person name="Storesund J.E."/>
            <person name="Kallscheuer N."/>
            <person name="Luecker S."/>
            <person name="Lage O.M."/>
            <person name="Pohl T."/>
            <person name="Merkel B.J."/>
            <person name="Hornburger P."/>
            <person name="Mueller R.-W."/>
            <person name="Bruemmer F."/>
            <person name="Labrenz M."/>
            <person name="Spormann A.M."/>
            <person name="Op den Camp H."/>
            <person name="Overmann J."/>
            <person name="Amann R."/>
            <person name="Jetten M.S.M."/>
            <person name="Mascher T."/>
            <person name="Medema M.H."/>
            <person name="Devos D.P."/>
            <person name="Kaster A.-K."/>
            <person name="Ovreas L."/>
            <person name="Rohde M."/>
            <person name="Galperin M.Y."/>
            <person name="Jogler C."/>
        </authorList>
    </citation>
    <scope>NUCLEOTIDE SEQUENCE [LARGE SCALE GENOMIC DNA]</scope>
    <source>
        <strain evidence="2 3">Mal33</strain>
    </source>
</reference>
<name>A0A518J108_9BACT</name>
<dbReference type="Pfam" id="PF18735">
    <property type="entry name" value="HEPN_RiboL-PSP"/>
    <property type="match status" value="1"/>
</dbReference>
<protein>
    <recommendedName>
        <fullName evidence="1">RiboL-PSP-HEPN domain-containing protein</fullName>
    </recommendedName>
</protein>
<evidence type="ECO:0000313" key="3">
    <source>
        <dbReference type="Proteomes" id="UP000316770"/>
    </source>
</evidence>
<gene>
    <name evidence="2" type="ORF">Mal33_50370</name>
</gene>
<dbReference type="AlphaFoldDB" id="A0A518J108"/>
<dbReference type="InterPro" id="IPR041519">
    <property type="entry name" value="HEPN_RiboL-PSP"/>
</dbReference>
<dbReference type="EMBL" id="CP036318">
    <property type="protein sequence ID" value="QDV59012.1"/>
    <property type="molecule type" value="Genomic_DNA"/>
</dbReference>
<sequence>MSLFEIAREDATARIDGASDLFKTVVKSKDPKSIQRIKGLAFVDMYAAYEPSVLSSVSLYLTAVKDANLPVSRLQPGLQSLIKDPDLQSMTESKKVKWKRRSEMLAKLQSGLTGCAVVSVFPDDGSHYRMSQLHLIWDLLQLRGSVLPAKMLTPLIGEVVENRNAIAHGRERPETIGRRYTEVEIQEKLDQVKTICIHILTAAENGAISAVTAASV</sequence>
<evidence type="ECO:0000313" key="2">
    <source>
        <dbReference type="EMBL" id="QDV59012.1"/>
    </source>
</evidence>
<organism evidence="2 3">
    <name type="scientific">Rosistilla oblonga</name>
    <dbReference type="NCBI Taxonomy" id="2527990"/>
    <lineage>
        <taxon>Bacteria</taxon>
        <taxon>Pseudomonadati</taxon>
        <taxon>Planctomycetota</taxon>
        <taxon>Planctomycetia</taxon>
        <taxon>Pirellulales</taxon>
        <taxon>Pirellulaceae</taxon>
        <taxon>Rosistilla</taxon>
    </lineage>
</organism>